<dbReference type="WBParaSite" id="SSTP_0000012700.1">
    <property type="protein sequence ID" value="SSTP_0000012700.1"/>
    <property type="gene ID" value="SSTP_0000012700"/>
</dbReference>
<dbReference type="Gene3D" id="2.60.40.150">
    <property type="entry name" value="C2 domain"/>
    <property type="match status" value="1"/>
</dbReference>
<feature type="compositionally biased region" description="Basic and acidic residues" evidence="9">
    <location>
        <begin position="532"/>
        <end position="545"/>
    </location>
</feature>
<proteinExistence type="predicted"/>
<feature type="compositionally biased region" description="Basic and acidic residues" evidence="9">
    <location>
        <begin position="494"/>
        <end position="503"/>
    </location>
</feature>
<keyword evidence="2" id="KW-0813">Transport</keyword>
<dbReference type="GO" id="GO:0008320">
    <property type="term" value="F:protein transmembrane transporter activity"/>
    <property type="evidence" value="ECO:0007669"/>
    <property type="project" value="TreeGrafter"/>
</dbReference>
<keyword evidence="4" id="KW-0256">Endoplasmic reticulum</keyword>
<dbReference type="SMART" id="SM00973">
    <property type="entry name" value="Sec63"/>
    <property type="match status" value="1"/>
</dbReference>
<name>A0A0K0DSB7_STRER</name>
<dbReference type="SUPFAM" id="SSF81296">
    <property type="entry name" value="E set domains"/>
    <property type="match status" value="1"/>
</dbReference>
<evidence type="ECO:0000256" key="3">
    <source>
        <dbReference type="ARBA" id="ARBA00022692"/>
    </source>
</evidence>
<accession>A0A0K0DSB7</accession>
<evidence type="ECO:0000313" key="14">
    <source>
        <dbReference type="WBParaSite" id="TCONS_00007351.p1"/>
    </source>
</evidence>
<dbReference type="PANTHER" id="PTHR24075">
    <property type="entry name" value="SEC63 DOMAIN-CONTAINING"/>
    <property type="match status" value="1"/>
</dbReference>
<dbReference type="InterPro" id="IPR001623">
    <property type="entry name" value="DnaJ_domain"/>
</dbReference>
<keyword evidence="7 10" id="KW-0472">Membrane</keyword>
<feature type="domain" description="J" evidence="11">
    <location>
        <begin position="106"/>
        <end position="167"/>
    </location>
</feature>
<sequence>MGRAKVEYDEVGNTFLYALLAFYALILLPITYFLWPKSSKKNVVVHRENECECSGCVEKTRIKESSKPKEGKGNLYRVIILLVLWALLAVLVQKTSNLEVVHEEYDPYAILGLDAGAEPSAIRKKYRELTKTHHPDRGGDAEAFDKIAKAYQALTDDEARANWEKYGNPDGPKAAVYGIALPSWVVSDQYGYIFLALYILGFMIILPLLVSYWWKNAQKYSSHKVLVETTKIFYHYIAKTPKMEFLRVIMILGGSAEFNKEENPEVEVRESDQTDIPKLMKELKNLNEMNKEVPLCHPYSVKARSLIHAHLSRLELWSDELKSDLALILSKGPMLANEFVKCATQIYFYYGPERGPSLDTFEHATKVPSYLCQGLWPKNNSLLQLPHIEDLQINSLRKNKAFNIHDLAEMSEKKRRQALSSLSDQEYENVIRVLCQMPKLELEAHVEVEDEDDAHIITTGSLVTIRVTVKRHPLMDNEKRLQEIEYDKMMAEQNDKVEGEEKQQPVSNRKPWEKNKKKVGKKKKGPKKSTKVHKEDEVAEVKQNDETSGSDEETNENVSESESDGESDDEEYWKRVKKNKPIFDADDFETIPVHCPRFPEDKYEWWYIYMFSKKNRILVAPVDIIKTLRDEEKKEIKFMAGPKGNYDYSIVIRSDSYVDFDYSTDIKIQVKEPTVVTTPKIDYGVEEEEGEHGGSDTEDDYTETDDSDSD</sequence>
<dbReference type="GO" id="GO:0031207">
    <property type="term" value="C:Sec62/Sec63 complex"/>
    <property type="evidence" value="ECO:0007669"/>
    <property type="project" value="TreeGrafter"/>
</dbReference>
<dbReference type="SUPFAM" id="SSF158702">
    <property type="entry name" value="Sec63 N-terminal domain-like"/>
    <property type="match status" value="1"/>
</dbReference>
<dbReference type="Gene3D" id="1.10.3380.10">
    <property type="entry name" value="Sec63 N-terminal domain-like domain"/>
    <property type="match status" value="1"/>
</dbReference>
<feature type="region of interest" description="Disordered" evidence="9">
    <location>
        <begin position="679"/>
        <end position="710"/>
    </location>
</feature>
<dbReference type="PANTHER" id="PTHR24075:SF0">
    <property type="entry name" value="TRANSLOCATION PROTEIN SEC63 HOMOLOG"/>
    <property type="match status" value="1"/>
</dbReference>
<keyword evidence="6 10" id="KW-1133">Transmembrane helix</keyword>
<evidence type="ECO:0000256" key="8">
    <source>
        <dbReference type="ARBA" id="ARBA00023186"/>
    </source>
</evidence>
<dbReference type="STRING" id="6248.A0A0K0DSB7"/>
<dbReference type="Gene3D" id="1.10.150.20">
    <property type="entry name" value="5' to 3' exonuclease, C-terminal subdomain"/>
    <property type="match status" value="1"/>
</dbReference>
<dbReference type="WBParaSite" id="TCONS_00007351.p1">
    <property type="protein sequence ID" value="TCONS_00007351.p1"/>
    <property type="gene ID" value="XLOC_005386"/>
</dbReference>
<dbReference type="Gene3D" id="1.10.287.110">
    <property type="entry name" value="DnaJ domain"/>
    <property type="match status" value="1"/>
</dbReference>
<dbReference type="GO" id="GO:0003723">
    <property type="term" value="F:RNA binding"/>
    <property type="evidence" value="ECO:0007669"/>
    <property type="project" value="TreeGrafter"/>
</dbReference>
<feature type="transmembrane region" description="Helical" evidence="10">
    <location>
        <begin position="15"/>
        <end position="35"/>
    </location>
</feature>
<dbReference type="SUPFAM" id="SSF46565">
    <property type="entry name" value="Chaperone J-domain"/>
    <property type="match status" value="1"/>
</dbReference>
<dbReference type="InterPro" id="IPR036869">
    <property type="entry name" value="J_dom_sf"/>
</dbReference>
<evidence type="ECO:0000256" key="9">
    <source>
        <dbReference type="SAM" id="MobiDB-lite"/>
    </source>
</evidence>
<feature type="region of interest" description="Disordered" evidence="9">
    <location>
        <begin position="494"/>
        <end position="572"/>
    </location>
</feature>
<feature type="transmembrane region" description="Helical" evidence="10">
    <location>
        <begin position="190"/>
        <end position="214"/>
    </location>
</feature>
<protein>
    <submittedName>
        <fullName evidence="13 14">J domain-containing protein</fullName>
    </submittedName>
</protein>
<dbReference type="AlphaFoldDB" id="A0A0K0DSB7"/>
<dbReference type="PROSITE" id="PS50076">
    <property type="entry name" value="DNAJ_2"/>
    <property type="match status" value="1"/>
</dbReference>
<dbReference type="InterPro" id="IPR004179">
    <property type="entry name" value="Sec63-dom"/>
</dbReference>
<evidence type="ECO:0000259" key="11">
    <source>
        <dbReference type="PROSITE" id="PS50076"/>
    </source>
</evidence>
<feature type="transmembrane region" description="Helical" evidence="10">
    <location>
        <begin position="75"/>
        <end position="92"/>
    </location>
</feature>
<dbReference type="CDD" id="cd06257">
    <property type="entry name" value="DnaJ"/>
    <property type="match status" value="1"/>
</dbReference>
<keyword evidence="5" id="KW-0653">Protein transport</keyword>
<dbReference type="Pfam" id="PF02889">
    <property type="entry name" value="Sec63"/>
    <property type="match status" value="1"/>
</dbReference>
<dbReference type="FunFam" id="1.10.287.110:FF:000063">
    <property type="entry name" value="Translocation protein SEC63"/>
    <property type="match status" value="1"/>
</dbReference>
<dbReference type="GO" id="GO:0006620">
    <property type="term" value="P:post-translational protein targeting to endoplasmic reticulum membrane"/>
    <property type="evidence" value="ECO:0007669"/>
    <property type="project" value="TreeGrafter"/>
</dbReference>
<keyword evidence="8" id="KW-0143">Chaperone</keyword>
<keyword evidence="3 10" id="KW-0812">Transmembrane</keyword>
<evidence type="ECO:0000256" key="10">
    <source>
        <dbReference type="SAM" id="Phobius"/>
    </source>
</evidence>
<dbReference type="InterPro" id="IPR014756">
    <property type="entry name" value="Ig_E-set"/>
</dbReference>
<feature type="compositionally biased region" description="Acidic residues" evidence="9">
    <location>
        <begin position="548"/>
        <end position="571"/>
    </location>
</feature>
<evidence type="ECO:0000256" key="4">
    <source>
        <dbReference type="ARBA" id="ARBA00022824"/>
    </source>
</evidence>
<evidence type="ECO:0000256" key="1">
    <source>
        <dbReference type="ARBA" id="ARBA00004477"/>
    </source>
</evidence>
<feature type="compositionally biased region" description="Acidic residues" evidence="9">
    <location>
        <begin position="684"/>
        <end position="710"/>
    </location>
</feature>
<evidence type="ECO:0000256" key="7">
    <source>
        <dbReference type="ARBA" id="ARBA00023136"/>
    </source>
</evidence>
<evidence type="ECO:0000256" key="2">
    <source>
        <dbReference type="ARBA" id="ARBA00022448"/>
    </source>
</evidence>
<dbReference type="InterPro" id="IPR035892">
    <property type="entry name" value="C2_domain_sf"/>
</dbReference>
<dbReference type="Proteomes" id="UP000035681">
    <property type="component" value="Unplaced"/>
</dbReference>
<feature type="compositionally biased region" description="Basic residues" evidence="9">
    <location>
        <begin position="515"/>
        <end position="531"/>
    </location>
</feature>
<comment type="subcellular location">
    <subcellularLocation>
        <location evidence="1">Endoplasmic reticulum membrane</location>
        <topology evidence="1">Multi-pass membrane protein</topology>
    </subcellularLocation>
</comment>
<evidence type="ECO:0000256" key="6">
    <source>
        <dbReference type="ARBA" id="ARBA00022989"/>
    </source>
</evidence>
<evidence type="ECO:0000256" key="5">
    <source>
        <dbReference type="ARBA" id="ARBA00022927"/>
    </source>
</evidence>
<dbReference type="Pfam" id="PF00226">
    <property type="entry name" value="DnaJ"/>
    <property type="match status" value="1"/>
</dbReference>
<dbReference type="GO" id="GO:0006614">
    <property type="term" value="P:SRP-dependent cotranslational protein targeting to membrane"/>
    <property type="evidence" value="ECO:0007669"/>
    <property type="project" value="TreeGrafter"/>
</dbReference>
<evidence type="ECO:0000313" key="12">
    <source>
        <dbReference type="Proteomes" id="UP000035681"/>
    </source>
</evidence>
<dbReference type="SMART" id="SM00271">
    <property type="entry name" value="DnaJ"/>
    <property type="match status" value="1"/>
</dbReference>
<evidence type="ECO:0000313" key="13">
    <source>
        <dbReference type="WBParaSite" id="SSTP_0000012700.1"/>
    </source>
</evidence>
<reference evidence="13" key="1">
    <citation type="submission" date="2015-08" db="UniProtKB">
        <authorList>
            <consortium name="WormBaseParasite"/>
        </authorList>
    </citation>
    <scope>IDENTIFICATION</scope>
</reference>
<keyword evidence="12" id="KW-1185">Reference proteome</keyword>
<organism evidence="13">
    <name type="scientific">Strongyloides stercoralis</name>
    <name type="common">Threadworm</name>
    <dbReference type="NCBI Taxonomy" id="6248"/>
    <lineage>
        <taxon>Eukaryota</taxon>
        <taxon>Metazoa</taxon>
        <taxon>Ecdysozoa</taxon>
        <taxon>Nematoda</taxon>
        <taxon>Chromadorea</taxon>
        <taxon>Rhabditida</taxon>
        <taxon>Tylenchina</taxon>
        <taxon>Panagrolaimomorpha</taxon>
        <taxon>Strongyloidoidea</taxon>
        <taxon>Strongyloididae</taxon>
        <taxon>Strongyloides</taxon>
    </lineage>
</organism>